<accession>A0A517DVQ9</accession>
<dbReference type="Proteomes" id="UP000320776">
    <property type="component" value="Chromosome"/>
</dbReference>
<evidence type="ECO:0000313" key="2">
    <source>
        <dbReference type="Proteomes" id="UP000320776"/>
    </source>
</evidence>
<dbReference type="KEGG" id="sted:SPTER_27350"/>
<protein>
    <submittedName>
        <fullName evidence="1">Uncharacterized protein</fullName>
    </submittedName>
</protein>
<keyword evidence="2" id="KW-1185">Reference proteome</keyword>
<proteinExistence type="predicted"/>
<reference evidence="1 2" key="1">
    <citation type="submission" date="2019-02" db="EMBL/GenBank/DDBJ databases">
        <title>Closed genome of Sporomusa termitida DSM 4440.</title>
        <authorList>
            <person name="Poehlein A."/>
            <person name="Daniel R."/>
        </authorList>
    </citation>
    <scope>NUCLEOTIDE SEQUENCE [LARGE SCALE GENOMIC DNA]</scope>
    <source>
        <strain evidence="1 2">DSM 4440</strain>
    </source>
</reference>
<sequence length="60" mass="6815">MKYAKGTLLTLKGWKENYKVVGKWHDACVLASEDPRDTEIVMYTESEIEEEIAAGRIAII</sequence>
<dbReference type="EMBL" id="CP036259">
    <property type="protein sequence ID" value="QDR81356.1"/>
    <property type="molecule type" value="Genomic_DNA"/>
</dbReference>
<evidence type="ECO:0000313" key="1">
    <source>
        <dbReference type="EMBL" id="QDR81356.1"/>
    </source>
</evidence>
<gene>
    <name evidence="1" type="ORF">SPTER_27350</name>
</gene>
<name>A0A517DVQ9_9FIRM</name>
<dbReference type="AlphaFoldDB" id="A0A517DVQ9"/>
<organism evidence="1 2">
    <name type="scientific">Sporomusa termitida</name>
    <dbReference type="NCBI Taxonomy" id="2377"/>
    <lineage>
        <taxon>Bacteria</taxon>
        <taxon>Bacillati</taxon>
        <taxon>Bacillota</taxon>
        <taxon>Negativicutes</taxon>
        <taxon>Selenomonadales</taxon>
        <taxon>Sporomusaceae</taxon>
        <taxon>Sporomusa</taxon>
    </lineage>
</organism>
<dbReference type="RefSeq" id="WP_144350855.1">
    <property type="nucleotide sequence ID" value="NZ_CP036259.1"/>
</dbReference>
<dbReference type="OrthoDB" id="9963202at2"/>